<organism evidence="3 4">
    <name type="scientific">Achromobacter aegrifaciens</name>
    <dbReference type="NCBI Taxonomy" id="1287736"/>
    <lineage>
        <taxon>Bacteria</taxon>
        <taxon>Pseudomonadati</taxon>
        <taxon>Pseudomonadota</taxon>
        <taxon>Betaproteobacteria</taxon>
        <taxon>Burkholderiales</taxon>
        <taxon>Alcaligenaceae</taxon>
        <taxon>Achromobacter</taxon>
    </lineage>
</organism>
<protein>
    <submittedName>
        <fullName evidence="3">DUF802 domain-containing protein</fullName>
    </submittedName>
</protein>
<feature type="domain" description="DUF802" evidence="2">
    <location>
        <begin position="776"/>
        <end position="828"/>
    </location>
</feature>
<feature type="transmembrane region" description="Helical" evidence="1">
    <location>
        <begin position="7"/>
        <end position="25"/>
    </location>
</feature>
<feature type="domain" description="DUF802" evidence="2">
    <location>
        <begin position="907"/>
        <end position="959"/>
    </location>
</feature>
<dbReference type="EMBL" id="JAVKVN010000003">
    <property type="protein sequence ID" value="MDR7945282.1"/>
    <property type="molecule type" value="Genomic_DNA"/>
</dbReference>
<feature type="transmembrane region" description="Helical" evidence="1">
    <location>
        <begin position="31"/>
        <end position="51"/>
    </location>
</feature>
<feature type="domain" description="DUF802" evidence="2">
    <location>
        <begin position="383"/>
        <end position="435"/>
    </location>
</feature>
<feature type="domain" description="DUF802" evidence="2">
    <location>
        <begin position="645"/>
        <end position="697"/>
    </location>
</feature>
<feature type="domain" description="DUF802" evidence="2">
    <location>
        <begin position="328"/>
        <end position="380"/>
    </location>
</feature>
<evidence type="ECO:0000313" key="3">
    <source>
        <dbReference type="EMBL" id="MDR7945282.1"/>
    </source>
</evidence>
<keyword evidence="4" id="KW-1185">Reference proteome</keyword>
<feature type="domain" description="DUF802" evidence="2">
    <location>
        <begin position="514"/>
        <end position="566"/>
    </location>
</feature>
<reference evidence="4" key="1">
    <citation type="submission" date="2023-07" db="EMBL/GenBank/DDBJ databases">
        <title>Glyphosate-induced phosphonatase operons in soil bacteria of genus Achromobacter.</title>
        <authorList>
            <person name="Epiktetov D.O."/>
            <person name="Sviridov A.V."/>
            <person name="Tarlachkov S.V."/>
            <person name="Shushkova T.V."/>
            <person name="Toropygin I.Y."/>
            <person name="Leontievsky A."/>
        </authorList>
    </citation>
    <scope>NUCLEOTIDE SEQUENCE [LARGE SCALE GENOMIC DNA]</scope>
    <source>
        <strain evidence="4">Kg 16</strain>
    </source>
</reference>
<evidence type="ECO:0000313" key="4">
    <source>
        <dbReference type="Proteomes" id="UP001264156"/>
    </source>
</evidence>
<dbReference type="Proteomes" id="UP001264156">
    <property type="component" value="Unassembled WGS sequence"/>
</dbReference>
<keyword evidence="1" id="KW-0472">Membrane</keyword>
<feature type="transmembrane region" description="Helical" evidence="1">
    <location>
        <begin position="105"/>
        <end position="127"/>
    </location>
</feature>
<proteinExistence type="predicted"/>
<dbReference type="Pfam" id="PF05650">
    <property type="entry name" value="DUF802"/>
    <property type="match status" value="6"/>
</dbReference>
<keyword evidence="1" id="KW-1133">Transmembrane helix</keyword>
<name>A0ABU2DAX9_ACHAE</name>
<evidence type="ECO:0000256" key="1">
    <source>
        <dbReference type="SAM" id="Phobius"/>
    </source>
</evidence>
<dbReference type="InterPro" id="IPR008520">
    <property type="entry name" value="DUF802"/>
</dbReference>
<comment type="caution">
    <text evidence="3">The sequence shown here is derived from an EMBL/GenBank/DDBJ whole genome shotgun (WGS) entry which is preliminary data.</text>
</comment>
<evidence type="ECO:0000259" key="2">
    <source>
        <dbReference type="Pfam" id="PF05650"/>
    </source>
</evidence>
<keyword evidence="1" id="KW-0812">Transmembrane</keyword>
<gene>
    <name evidence="3" type="ORF">RIU57_09235</name>
</gene>
<sequence>MSKYLTNLVVFLAGLAVVGWIGVGYAGTNPLALAVTLLIVVCYLAGALELLRYQQATSSLTRALSGLSEAPGNLGSWLDQLPPGLRNAARLRIEGERAGLPGPALTPYLVGLLVLLGMLGTFLGMVVTLRGTGLALESATDLAAIRASLAAPVKGLGFAFGTSIAGVASSAMLGLLAALCRRERVRAAQLLDSKAATTLRVYSQGYQREESFKLLQRQAEVMQRQAEAMPTLVDKLQAMMSDMARQNQALSDRHMASQDAFQGKAEAAYSRLAAVMEQSMKESVSQSARSAGAALQPVVEATMASLSRETASLQDTVTQAVQRQLEGLTSGFQATTSNVAGIWNQALAGQQRASEALSQDLRASLDHFAQTFEQRSAALLDSVSSRLEESSGSMSQAWTQALSRQEQASEKLAGDNLQALTAAAASFEQHSASLLRTLNQSHTLLQSELASRDQQRLAAWTDTLGAMGATLRQEWEQSGAQAAERQEAISATLAQTVRDITAQAEVQARLLEGVSARMEAAANGVSEQWATALARQEQAGEKLAGDNREALAAAAATFEQHSAALLQTLDQSHTQLQAALASRDQERLAAWTGTLTAMAATLSQEWQQAGADTVARQQAASDTLAQTARDIAAQTQAQAGMLESVSARLETAAGSVTQAWTEAQARQEQANAKLAGDNQQALETAAATFEQHSAALLQTLNQSHAELQAALASRDQERLAAWTGTLTAMAAKLGQEWEQAGTQAALRQLEVNDTLAQTARDVSAQTQAQAGLLESVSTRLETAATGVTQAWTEAQARQEQANAKLAGDTQQALETAAAAFEQHSAALLQTLDQSHAELQAALASRDQERLTAWTGTLTAMAAKLGQEWEQAGTQAALRQLEVNDTLAQTARDITAQTQAQAGLLESVSARLETAATGVTQAWTEAQARQEQANAKLAGDNQQALEAAAAAFEQHSAALLQTLEQSQTDLQNALAAEDEARLEVWTGKLGTIADSLRTEWEQTSSYTANQQQQICDTLAITAQDISAQTQASANDTIAEIGRLVQAASEAPRAAAEVIGELRQKLSDSMERDNDMLEERNRLLETLGTLLDAVNHTAAEQRTAVDALVSSSAELLDRVGTQFTEQAQAETGKLAEVAAQVASGAAEVASLGESFGTAVQLFGESNDKLVAHLQRIEAALDKSIARGDEQLAYYVAQAREVVDLSMVSQKQIIENLQQLAIQRATAGAEAA</sequence>
<dbReference type="RefSeq" id="WP_310532298.1">
    <property type="nucleotide sequence ID" value="NZ_JAVKVN010000003.1"/>
</dbReference>
<accession>A0ABU2DAX9</accession>